<dbReference type="InterPro" id="IPR036938">
    <property type="entry name" value="PAP2/HPO_sf"/>
</dbReference>
<dbReference type="EMBL" id="CP012333">
    <property type="protein sequence ID" value="AKV02703.1"/>
    <property type="molecule type" value="Genomic_DNA"/>
</dbReference>
<protein>
    <recommendedName>
        <fullName evidence="1">Phosphatidic acid phosphatase type 2/haloperoxidase domain-containing protein</fullName>
    </recommendedName>
</protein>
<evidence type="ECO:0000259" key="1">
    <source>
        <dbReference type="Pfam" id="PF01569"/>
    </source>
</evidence>
<keyword evidence="3" id="KW-1185">Reference proteome</keyword>
<evidence type="ECO:0000313" key="2">
    <source>
        <dbReference type="EMBL" id="AKV02703.1"/>
    </source>
</evidence>
<dbReference type="Pfam" id="PF01569">
    <property type="entry name" value="PAP2"/>
    <property type="match status" value="1"/>
</dbReference>
<feature type="domain" description="Phosphatidic acid phosphatase type 2/haloperoxidase" evidence="1">
    <location>
        <begin position="324"/>
        <end position="432"/>
    </location>
</feature>
<name>A0A0K1QAF7_9BACT</name>
<sequence length="442" mass="48445">MPACVAESEPNNEIVGVTESAATFTATSSHPATYARQWMTNLANSCKKDVCAPPVAARTYSYGAIAIYESVVHGMPGYRSLAGQIRGLDSLPQPDASLTYDWPTVLAQTMHRVTNDGGYVYPNRLFFEFTAFTDAALKSLGPTQIAFRRTEGVPDAVINDSVAYANRLADALIAWVNADGYNEVRFKGWVAPQGPDKWVSTGFSDTDKVANPQEPYFGTLRPLVLTSPDECATDLAPPQFSTDPSSEWYQSAKEVYDTDRSLTAEEREIARFWADVPGDTPSPAGHWLALITKNVRAGNLGDAAAGYVQAGLGFYESFLAIWETKYHYNTIRPESYIRRYIDPTWRPTWATPQFPSWVSGHSGLSGASGVLFTAAFGNGPVVDDTKLRRGFGARSYANYHAAADEAAVSRLYGGIHYRFDNDDGLALGRCVGNKILERVHLR</sequence>
<dbReference type="CDD" id="cd03398">
    <property type="entry name" value="PAP2_haloperoxidase"/>
    <property type="match status" value="1"/>
</dbReference>
<dbReference type="PANTHER" id="PTHR34599">
    <property type="entry name" value="PEROXIDASE-RELATED"/>
    <property type="match status" value="1"/>
</dbReference>
<dbReference type="Proteomes" id="UP000064967">
    <property type="component" value="Chromosome"/>
</dbReference>
<proteinExistence type="predicted"/>
<reference evidence="2 3" key="1">
    <citation type="submission" date="2015-08" db="EMBL/GenBank/DDBJ databases">
        <authorList>
            <person name="Babu N.S."/>
            <person name="Beckwith C.J."/>
            <person name="Beseler K.G."/>
            <person name="Brison A."/>
            <person name="Carone J.V."/>
            <person name="Caskin T.P."/>
            <person name="Diamond M."/>
            <person name="Durham M.E."/>
            <person name="Foxe J.M."/>
            <person name="Go M."/>
            <person name="Henderson B.A."/>
            <person name="Jones I.B."/>
            <person name="McGettigan J.A."/>
            <person name="Micheletti S.J."/>
            <person name="Nasrallah M.E."/>
            <person name="Ortiz D."/>
            <person name="Piller C.R."/>
            <person name="Privatt S.R."/>
            <person name="Schneider S.L."/>
            <person name="Sharp S."/>
            <person name="Smith T.C."/>
            <person name="Stanton J.D."/>
            <person name="Ullery H.E."/>
            <person name="Wilson R.J."/>
            <person name="Serrano M.G."/>
            <person name="Buck G."/>
            <person name="Lee V."/>
            <person name="Wang Y."/>
            <person name="Carvalho R."/>
            <person name="Voegtly L."/>
            <person name="Shi R."/>
            <person name="Duckworth R."/>
            <person name="Johnson A."/>
            <person name="Loviza R."/>
            <person name="Walstead R."/>
            <person name="Shah Z."/>
            <person name="Kiflezghi M."/>
            <person name="Wade K."/>
            <person name="Ball S.L."/>
            <person name="Bradley K.W."/>
            <person name="Asai D.J."/>
            <person name="Bowman C.A."/>
            <person name="Russell D.A."/>
            <person name="Pope W.H."/>
            <person name="Jacobs-Sera D."/>
            <person name="Hendrix R.W."/>
            <person name="Hatfull G.F."/>
        </authorList>
    </citation>
    <scope>NUCLEOTIDE SEQUENCE [LARGE SCALE GENOMIC DNA]</scope>
    <source>
        <strain evidence="2 3">DSM 27648</strain>
    </source>
</reference>
<dbReference type="InterPro" id="IPR052559">
    <property type="entry name" value="V-haloperoxidase"/>
</dbReference>
<dbReference type="Gene3D" id="1.10.606.20">
    <property type="match status" value="1"/>
</dbReference>
<dbReference type="PANTHER" id="PTHR34599:SF1">
    <property type="entry name" value="PHOSPHATIDIC ACID PHOSPHATASE TYPE 2_HALOPEROXIDASE DOMAIN-CONTAINING PROTEIN"/>
    <property type="match status" value="1"/>
</dbReference>
<gene>
    <name evidence="2" type="ORF">AKJ09_09366</name>
</gene>
<dbReference type="AlphaFoldDB" id="A0A0K1QAF7"/>
<accession>A0A0K1QAF7</accession>
<dbReference type="KEGG" id="llu:AKJ09_09366"/>
<dbReference type="InterPro" id="IPR000326">
    <property type="entry name" value="PAP2/HPO"/>
</dbReference>
<organism evidence="2 3">
    <name type="scientific">Labilithrix luteola</name>
    <dbReference type="NCBI Taxonomy" id="1391654"/>
    <lineage>
        <taxon>Bacteria</taxon>
        <taxon>Pseudomonadati</taxon>
        <taxon>Myxococcota</taxon>
        <taxon>Polyangia</taxon>
        <taxon>Polyangiales</taxon>
        <taxon>Labilitrichaceae</taxon>
        <taxon>Labilithrix</taxon>
    </lineage>
</organism>
<evidence type="ECO:0000313" key="3">
    <source>
        <dbReference type="Proteomes" id="UP000064967"/>
    </source>
</evidence>
<dbReference type="SUPFAM" id="SSF48317">
    <property type="entry name" value="Acid phosphatase/Vanadium-dependent haloperoxidase"/>
    <property type="match status" value="1"/>
</dbReference>
<dbReference type="STRING" id="1391654.AKJ09_09366"/>